<dbReference type="PROSITE" id="PS50850">
    <property type="entry name" value="MFS"/>
    <property type="match status" value="1"/>
</dbReference>
<dbReference type="Gene3D" id="6.10.250.2790">
    <property type="match status" value="1"/>
</dbReference>
<evidence type="ECO:0000256" key="1">
    <source>
        <dbReference type="ARBA" id="ARBA00004141"/>
    </source>
</evidence>
<protein>
    <recommendedName>
        <fullName evidence="8">Major facilitator superfamily (MFS) profile domain-containing protein</fullName>
    </recommendedName>
</protein>
<dbReference type="GO" id="GO:0005351">
    <property type="term" value="F:carbohydrate:proton symporter activity"/>
    <property type="evidence" value="ECO:0007669"/>
    <property type="project" value="TreeGrafter"/>
</dbReference>
<gene>
    <name evidence="9" type="ORF">B0A49_03400</name>
</gene>
<feature type="domain" description="Major facilitator superfamily (MFS) profile" evidence="8">
    <location>
        <begin position="377"/>
        <end position="677"/>
    </location>
</feature>
<feature type="region of interest" description="Disordered" evidence="6">
    <location>
        <begin position="308"/>
        <end position="345"/>
    </location>
</feature>
<feature type="transmembrane region" description="Helical" evidence="7">
    <location>
        <begin position="480"/>
        <end position="500"/>
    </location>
</feature>
<keyword evidence="4 7" id="KW-1133">Transmembrane helix</keyword>
<evidence type="ECO:0000256" key="3">
    <source>
        <dbReference type="ARBA" id="ARBA00022692"/>
    </source>
</evidence>
<name>A0A4U0XIE7_9PEZI</name>
<evidence type="ECO:0000259" key="8">
    <source>
        <dbReference type="PROSITE" id="PS50850"/>
    </source>
</evidence>
<dbReference type="Proteomes" id="UP000308768">
    <property type="component" value="Unassembled WGS sequence"/>
</dbReference>
<evidence type="ECO:0000256" key="5">
    <source>
        <dbReference type="ARBA" id="ARBA00023136"/>
    </source>
</evidence>
<feature type="transmembrane region" description="Helical" evidence="7">
    <location>
        <begin position="586"/>
        <end position="612"/>
    </location>
</feature>
<keyword evidence="5 7" id="KW-0472">Membrane</keyword>
<accession>A0A4U0XIE7</accession>
<evidence type="ECO:0000256" key="2">
    <source>
        <dbReference type="ARBA" id="ARBA00010992"/>
    </source>
</evidence>
<dbReference type="PANTHER" id="PTHR48022:SF38">
    <property type="entry name" value="MAJOR FACILITATOR SUPERFAMILY (MFS) PROFILE DOMAIN-CONTAINING PROTEIN-RELATED"/>
    <property type="match status" value="1"/>
</dbReference>
<feature type="region of interest" description="Disordered" evidence="6">
    <location>
        <begin position="1"/>
        <end position="20"/>
    </location>
</feature>
<dbReference type="InterPro" id="IPR020846">
    <property type="entry name" value="MFS_dom"/>
</dbReference>
<keyword evidence="3 7" id="KW-0812">Transmembrane</keyword>
<dbReference type="STRING" id="331657.A0A4U0XIE7"/>
<feature type="transmembrane region" description="Helical" evidence="7">
    <location>
        <begin position="374"/>
        <end position="395"/>
    </location>
</feature>
<dbReference type="PROSITE" id="PS00217">
    <property type="entry name" value="SUGAR_TRANSPORT_2"/>
    <property type="match status" value="1"/>
</dbReference>
<dbReference type="OrthoDB" id="5413829at2759"/>
<feature type="transmembrane region" description="Helical" evidence="7">
    <location>
        <begin position="618"/>
        <end position="643"/>
    </location>
</feature>
<dbReference type="AlphaFoldDB" id="A0A4U0XIE7"/>
<feature type="compositionally biased region" description="Basic and acidic residues" evidence="6">
    <location>
        <begin position="308"/>
        <end position="332"/>
    </location>
</feature>
<dbReference type="Pfam" id="PF00083">
    <property type="entry name" value="Sugar_tr"/>
    <property type="match status" value="2"/>
</dbReference>
<evidence type="ECO:0000256" key="4">
    <source>
        <dbReference type="ARBA" id="ARBA00022989"/>
    </source>
</evidence>
<sequence length="677" mass="72796">MAVSVTTAEHGSAAPKSSYVSDPSLQPFLQSSFDAAGYLNAALPSLSLSTTHSSRQQNTLEAVSANELSTQTQALLSHLNAQASRLSKTLTQLTDDILRSGGRLAYEVEVLRGETVGLSDALNEGLREDVHRLVPQGLTANLQKSALSAVGRTTSDTAATEASGVIEQTSGRAADSTQPPYMIQLRTLTLVRSRLESVIQVFGDAMQWTLPPSEVSLGSSLISVSAPETGSDSHSREEKGRVYAEKLRNEILDLIMNGNGTEGGGHEAAMTRIQALRELAVVWRGMAEAKARIKFVDGLARLAEERQRALERDSGSERQRDRRAPSPRKELGRSLSDAEPSRAASEGGYGFMKNLQRIRGDMYLEYGQAHTQCLNLLVVAVALGSAACSYGMSVISSTVGQPSFYDDPGLATIGTEGYARTSDLVGAFNGINSAGSAVAAVFCAWSANAFRRLRTIQLGAVVLIIGAALCAGSVNVAMFLVTRFIAGFGVGALITVVPMYQAEVATPESRGFMRGSALDAISSARPVPRPAFPIFRLHRRPGADHEHTAAREFYQMKSQLALDRQTKATVGHWDVFTTAPKRRRAFVGFTLMFSNQFTGVLIIANYGVLLYATLGMKTYMPLLLSAIWVTLSLPGNIFTAIFIGKIGRRTFMITGLDGTLECKKKGVTDIGNSRRMP</sequence>
<dbReference type="InterPro" id="IPR005828">
    <property type="entry name" value="MFS_sugar_transport-like"/>
</dbReference>
<proteinExistence type="inferred from homology"/>
<evidence type="ECO:0000256" key="7">
    <source>
        <dbReference type="SAM" id="Phobius"/>
    </source>
</evidence>
<dbReference type="Gene3D" id="1.20.1250.20">
    <property type="entry name" value="MFS general substrate transporter like domains"/>
    <property type="match status" value="2"/>
</dbReference>
<evidence type="ECO:0000313" key="10">
    <source>
        <dbReference type="Proteomes" id="UP000308768"/>
    </source>
</evidence>
<dbReference type="InterPro" id="IPR005829">
    <property type="entry name" value="Sugar_transporter_CS"/>
</dbReference>
<reference evidence="9 10" key="1">
    <citation type="submission" date="2017-03" db="EMBL/GenBank/DDBJ databases">
        <title>Genomes of endolithic fungi from Antarctica.</title>
        <authorList>
            <person name="Coleine C."/>
            <person name="Masonjones S."/>
            <person name="Stajich J.E."/>
        </authorList>
    </citation>
    <scope>NUCLEOTIDE SEQUENCE [LARGE SCALE GENOMIC DNA]</scope>
    <source>
        <strain evidence="9 10">CCFEE 5187</strain>
    </source>
</reference>
<evidence type="ECO:0000256" key="6">
    <source>
        <dbReference type="SAM" id="MobiDB-lite"/>
    </source>
</evidence>
<organism evidence="9 10">
    <name type="scientific">Cryomyces minteri</name>
    <dbReference type="NCBI Taxonomy" id="331657"/>
    <lineage>
        <taxon>Eukaryota</taxon>
        <taxon>Fungi</taxon>
        <taxon>Dikarya</taxon>
        <taxon>Ascomycota</taxon>
        <taxon>Pezizomycotina</taxon>
        <taxon>Dothideomycetes</taxon>
        <taxon>Dothideomycetes incertae sedis</taxon>
        <taxon>Cryomyces</taxon>
    </lineage>
</organism>
<dbReference type="InterPro" id="IPR050360">
    <property type="entry name" value="MFS_Sugar_Transporters"/>
</dbReference>
<comment type="similarity">
    <text evidence="2">Belongs to the major facilitator superfamily. Sugar transporter (TC 2.A.1.1) family.</text>
</comment>
<feature type="transmembrane region" description="Helical" evidence="7">
    <location>
        <begin position="455"/>
        <end position="474"/>
    </location>
</feature>
<comment type="subcellular location">
    <subcellularLocation>
        <location evidence="1">Membrane</location>
        <topology evidence="1">Multi-pass membrane protein</topology>
    </subcellularLocation>
</comment>
<feature type="region of interest" description="Disordered" evidence="6">
    <location>
        <begin position="156"/>
        <end position="177"/>
    </location>
</feature>
<comment type="caution">
    <text evidence="9">The sequence shown here is derived from an EMBL/GenBank/DDBJ whole genome shotgun (WGS) entry which is preliminary data.</text>
</comment>
<evidence type="ECO:0000313" key="9">
    <source>
        <dbReference type="EMBL" id="TKA76850.1"/>
    </source>
</evidence>
<dbReference type="SUPFAM" id="SSF103473">
    <property type="entry name" value="MFS general substrate transporter"/>
    <property type="match status" value="1"/>
</dbReference>
<dbReference type="EMBL" id="NAJN01000217">
    <property type="protein sequence ID" value="TKA76850.1"/>
    <property type="molecule type" value="Genomic_DNA"/>
</dbReference>
<dbReference type="InterPro" id="IPR036259">
    <property type="entry name" value="MFS_trans_sf"/>
</dbReference>
<dbReference type="GO" id="GO:0016020">
    <property type="term" value="C:membrane"/>
    <property type="evidence" value="ECO:0007669"/>
    <property type="project" value="UniProtKB-SubCell"/>
</dbReference>
<keyword evidence="10" id="KW-1185">Reference proteome</keyword>
<dbReference type="PANTHER" id="PTHR48022">
    <property type="entry name" value="PLASTIDIC GLUCOSE TRANSPORTER 4"/>
    <property type="match status" value="1"/>
</dbReference>